<dbReference type="RefSeq" id="WP_331690147.1">
    <property type="nucleotide sequence ID" value="NZ_JAZHBN010000008.1"/>
</dbReference>
<feature type="transmembrane region" description="Helical" evidence="1">
    <location>
        <begin position="20"/>
        <end position="41"/>
    </location>
</feature>
<reference evidence="3 4" key="1">
    <citation type="submission" date="2024-01" db="EMBL/GenBank/DDBJ databases">
        <title>Novel species of the genus Luteimonas isolated from rivers.</title>
        <authorList>
            <person name="Lu H."/>
        </authorList>
    </citation>
    <scope>NUCLEOTIDE SEQUENCE [LARGE SCALE GENOMIC DNA]</scope>
    <source>
        <strain evidence="3 4">FXH3W</strain>
    </source>
</reference>
<accession>A0ABU7UZV2</accession>
<dbReference type="Gene3D" id="3.40.50.620">
    <property type="entry name" value="HUPs"/>
    <property type="match status" value="1"/>
</dbReference>
<feature type="domain" description="DUF218" evidence="2">
    <location>
        <begin position="74"/>
        <end position="186"/>
    </location>
</feature>
<dbReference type="InterPro" id="IPR051599">
    <property type="entry name" value="Cell_Envelope_Assoc"/>
</dbReference>
<comment type="caution">
    <text evidence="3">The sequence shown here is derived from an EMBL/GenBank/DDBJ whole genome shotgun (WGS) entry which is preliminary data.</text>
</comment>
<keyword evidence="1" id="KW-0472">Membrane</keyword>
<protein>
    <submittedName>
        <fullName evidence="3">YdcF family protein</fullName>
    </submittedName>
</protein>
<sequence>MKSRLHHRIALTLDRDVLQVSAVALAATMATAGLLYVAYFAHVVRVARRAPIASAEADQVLLFGKFSPDGKPDDDFEARIARAVELHRSSEAAQKPVSWVLLGGGEPGQPSEAEIAHRQLSDRGVAFGAGRVHLEQMSRDTLQNLQNAREMLRAAGSRKVALLSSRYHLARCQIYARQLGFDSELLAAEPRLPWRWTTFGSLAGEAAYVMLSDIGARWARLTRNARILKRVT</sequence>
<dbReference type="Pfam" id="PF02698">
    <property type="entry name" value="DUF218"/>
    <property type="match status" value="1"/>
</dbReference>
<dbReference type="InterPro" id="IPR014729">
    <property type="entry name" value="Rossmann-like_a/b/a_fold"/>
</dbReference>
<keyword evidence="1" id="KW-0812">Transmembrane</keyword>
<keyword evidence="4" id="KW-1185">Reference proteome</keyword>
<dbReference type="PANTHER" id="PTHR30336:SF20">
    <property type="entry name" value="DUF218 DOMAIN-CONTAINING PROTEIN"/>
    <property type="match status" value="1"/>
</dbReference>
<proteinExistence type="predicted"/>
<evidence type="ECO:0000259" key="2">
    <source>
        <dbReference type="Pfam" id="PF02698"/>
    </source>
</evidence>
<name>A0ABU7UZV2_9GAMM</name>
<evidence type="ECO:0000313" key="3">
    <source>
        <dbReference type="EMBL" id="MEF2155092.1"/>
    </source>
</evidence>
<keyword evidence="1" id="KW-1133">Transmembrane helix</keyword>
<organism evidence="3 4">
    <name type="scientific">Aquilutibacter rugosus</name>
    <dbReference type="NCBI Taxonomy" id="3115820"/>
    <lineage>
        <taxon>Bacteria</taxon>
        <taxon>Pseudomonadati</taxon>
        <taxon>Pseudomonadota</taxon>
        <taxon>Gammaproteobacteria</taxon>
        <taxon>Lysobacterales</taxon>
        <taxon>Lysobacteraceae</taxon>
        <taxon>Aquilutibacter</taxon>
    </lineage>
</organism>
<dbReference type="EMBL" id="JAZHBO010000001">
    <property type="protein sequence ID" value="MEF2155092.1"/>
    <property type="molecule type" value="Genomic_DNA"/>
</dbReference>
<dbReference type="InterPro" id="IPR003848">
    <property type="entry name" value="DUF218"/>
</dbReference>
<dbReference type="CDD" id="cd06259">
    <property type="entry name" value="YdcF-like"/>
    <property type="match status" value="1"/>
</dbReference>
<gene>
    <name evidence="3" type="ORF">V3390_02445</name>
</gene>
<evidence type="ECO:0000256" key="1">
    <source>
        <dbReference type="SAM" id="Phobius"/>
    </source>
</evidence>
<dbReference type="PANTHER" id="PTHR30336">
    <property type="entry name" value="INNER MEMBRANE PROTEIN, PROBABLE PERMEASE"/>
    <property type="match status" value="1"/>
</dbReference>
<evidence type="ECO:0000313" key="4">
    <source>
        <dbReference type="Proteomes" id="UP001356170"/>
    </source>
</evidence>
<dbReference type="Proteomes" id="UP001356170">
    <property type="component" value="Unassembled WGS sequence"/>
</dbReference>